<dbReference type="GO" id="GO:0005506">
    <property type="term" value="F:iron ion binding"/>
    <property type="evidence" value="ECO:0007669"/>
    <property type="project" value="InterPro"/>
</dbReference>
<dbReference type="PROSITE" id="PS51296">
    <property type="entry name" value="RIESKE"/>
    <property type="match status" value="1"/>
</dbReference>
<keyword evidence="5" id="KW-0408">Iron</keyword>
<dbReference type="CDD" id="cd08882">
    <property type="entry name" value="RHO_alpha_C_MupW-like"/>
    <property type="match status" value="1"/>
</dbReference>
<accession>A0A6J7DU69</accession>
<dbReference type="Gene3D" id="3.90.380.10">
    <property type="entry name" value="Naphthalene 1,2-dioxygenase Alpha Subunit, Chain A, domain 1"/>
    <property type="match status" value="1"/>
</dbReference>
<evidence type="ECO:0000256" key="5">
    <source>
        <dbReference type="ARBA" id="ARBA00023004"/>
    </source>
</evidence>
<evidence type="ECO:0000256" key="7">
    <source>
        <dbReference type="ARBA" id="ARBA00023027"/>
    </source>
</evidence>
<dbReference type="CDD" id="cd03469">
    <property type="entry name" value="Rieske_RO_Alpha_N"/>
    <property type="match status" value="1"/>
</dbReference>
<keyword evidence="3" id="KW-0479">Metal-binding</keyword>
<keyword evidence="4" id="KW-0560">Oxidoreductase</keyword>
<sequence length="458" mass="52656">MTLISEPPATDAPRSPGITYQQLLDTDSRPENVPDVLRWQNCQFLGDEDIPVSRYTSREFHELEKHKLWNRVWQMACRADDIPEIGDSLVYEICDQSILVVRSGTDEIKAYYNSCLHRGRQLREHDGNATELRCPFHGFCWNLDGSLKQVPCEWDFPHIDKAEWGLPELRVGTWGGFVFVNMDPNCEPLEAFIGNLPEHFQKWPLENRYKSVHVARLFPTNWKVVQEAFMEAFHVVATHPQLLAGIGDANSQYDWEGNFSRAITPNGTPSPHISFVPTEQEMFDAVSDRRLDQAPYIVLTEGMTARSVTGNGARMNLRKSIGDAADELSDAEMSESIYYTLFPNFHPWGAYNRITYRFRPYGDNHEMSIMECMFLEPYDTAKPKPANVPIHWLGIDDDWTEAPELGLLARVFNQDSFNLPKVQIGLRSTKKPGVTLANYQEIKLRHFHHLLSDWITRP</sequence>
<dbReference type="PANTHER" id="PTHR43756:SF5">
    <property type="entry name" value="CHOLINE MONOOXYGENASE, CHLOROPLASTIC"/>
    <property type="match status" value="1"/>
</dbReference>
<comment type="cofactor">
    <cofactor evidence="1">
        <name>Fe cation</name>
        <dbReference type="ChEBI" id="CHEBI:24875"/>
    </cofactor>
</comment>
<dbReference type="GO" id="GO:0051537">
    <property type="term" value="F:2 iron, 2 sulfur cluster binding"/>
    <property type="evidence" value="ECO:0007669"/>
    <property type="project" value="UniProtKB-KW"/>
</dbReference>
<dbReference type="PANTHER" id="PTHR43756">
    <property type="entry name" value="CHOLINE MONOOXYGENASE, CHLOROPLASTIC"/>
    <property type="match status" value="1"/>
</dbReference>
<dbReference type="InterPro" id="IPR017941">
    <property type="entry name" value="Rieske_2Fe-2S"/>
</dbReference>
<dbReference type="InterPro" id="IPR001663">
    <property type="entry name" value="Rng_hydr_dOase-A"/>
</dbReference>
<evidence type="ECO:0000256" key="4">
    <source>
        <dbReference type="ARBA" id="ARBA00023002"/>
    </source>
</evidence>
<keyword evidence="7" id="KW-0520">NAD</keyword>
<dbReference type="EMBL" id="CAFBLP010000014">
    <property type="protein sequence ID" value="CAB4870913.1"/>
    <property type="molecule type" value="Genomic_DNA"/>
</dbReference>
<evidence type="ECO:0000256" key="3">
    <source>
        <dbReference type="ARBA" id="ARBA00022723"/>
    </source>
</evidence>
<evidence type="ECO:0000313" key="9">
    <source>
        <dbReference type="EMBL" id="CAB4870913.1"/>
    </source>
</evidence>
<dbReference type="SUPFAM" id="SSF50022">
    <property type="entry name" value="ISP domain"/>
    <property type="match status" value="1"/>
</dbReference>
<dbReference type="Gene3D" id="2.102.10.10">
    <property type="entry name" value="Rieske [2Fe-2S] iron-sulphur domain"/>
    <property type="match status" value="1"/>
</dbReference>
<keyword evidence="2" id="KW-0001">2Fe-2S</keyword>
<dbReference type="GO" id="GO:0016491">
    <property type="term" value="F:oxidoreductase activity"/>
    <property type="evidence" value="ECO:0007669"/>
    <property type="project" value="UniProtKB-KW"/>
</dbReference>
<dbReference type="PROSITE" id="PS00570">
    <property type="entry name" value="RING_HYDROXYL_ALPHA"/>
    <property type="match status" value="1"/>
</dbReference>
<evidence type="ECO:0000259" key="8">
    <source>
        <dbReference type="PROSITE" id="PS51296"/>
    </source>
</evidence>
<dbReference type="Pfam" id="PF00848">
    <property type="entry name" value="Ring_hydroxyl_A"/>
    <property type="match status" value="1"/>
</dbReference>
<proteinExistence type="predicted"/>
<evidence type="ECO:0000256" key="2">
    <source>
        <dbReference type="ARBA" id="ARBA00022714"/>
    </source>
</evidence>
<keyword evidence="6" id="KW-0411">Iron-sulfur</keyword>
<evidence type="ECO:0000256" key="6">
    <source>
        <dbReference type="ARBA" id="ARBA00023014"/>
    </source>
</evidence>
<dbReference type="InterPro" id="IPR015881">
    <property type="entry name" value="ARHD_Rieske_2Fe_2S"/>
</dbReference>
<dbReference type="SUPFAM" id="SSF55961">
    <property type="entry name" value="Bet v1-like"/>
    <property type="match status" value="1"/>
</dbReference>
<gene>
    <name evidence="9" type="ORF">UFOPK3376_00824</name>
</gene>
<name>A0A6J7DU69_9ZZZZ</name>
<feature type="domain" description="Rieske" evidence="8">
    <location>
        <begin position="73"/>
        <end position="180"/>
    </location>
</feature>
<protein>
    <submittedName>
        <fullName evidence="9">Unannotated protein</fullName>
    </submittedName>
</protein>
<evidence type="ECO:0000256" key="1">
    <source>
        <dbReference type="ARBA" id="ARBA00001962"/>
    </source>
</evidence>
<dbReference type="PRINTS" id="PR00090">
    <property type="entry name" value="RNGDIOXGNASE"/>
</dbReference>
<dbReference type="InterPro" id="IPR015879">
    <property type="entry name" value="Ring_hydroxy_dOase_asu_C_dom"/>
</dbReference>
<dbReference type="InterPro" id="IPR036922">
    <property type="entry name" value="Rieske_2Fe-2S_sf"/>
</dbReference>
<reference evidence="9" key="1">
    <citation type="submission" date="2020-05" db="EMBL/GenBank/DDBJ databases">
        <authorList>
            <person name="Chiriac C."/>
            <person name="Salcher M."/>
            <person name="Ghai R."/>
            <person name="Kavagutti S V."/>
        </authorList>
    </citation>
    <scope>NUCLEOTIDE SEQUENCE</scope>
</reference>
<dbReference type="Pfam" id="PF00355">
    <property type="entry name" value="Rieske"/>
    <property type="match status" value="1"/>
</dbReference>
<organism evidence="9">
    <name type="scientific">freshwater metagenome</name>
    <dbReference type="NCBI Taxonomy" id="449393"/>
    <lineage>
        <taxon>unclassified sequences</taxon>
        <taxon>metagenomes</taxon>
        <taxon>ecological metagenomes</taxon>
    </lineage>
</organism>
<dbReference type="AlphaFoldDB" id="A0A6J7DU69"/>